<sequence length="289" mass="31249">MDIRTTSNPVGDLGFGAAFRPLQRLFAALSRTAQIPSDLGFGAGRCSAHSSGTPPRLEPRPDPVGGCIFGASKAARSSGSSPRCLEPPRSRSGSRLGRPARGGSWVFGTSSCGQYGHKDVHYGIGGSEESMLVDRKVDGGNVEAMHGHARRIWGVCGHINRLQWHCENKFVAEADCTVTAELNRVSVREKMELIRQYQKLSDKFTYGDPRNANNSMISNGKLRVRLVEGCSSFILQGTSVLKNCNGSLKSNFSAPMDVLRCESTSREEGHVKPGDHNSSFVGIHLTNIC</sequence>
<feature type="region of interest" description="Disordered" evidence="1">
    <location>
        <begin position="73"/>
        <end position="100"/>
    </location>
</feature>
<proteinExistence type="predicted"/>
<organism evidence="2 3">
    <name type="scientific">Psophocarpus tetragonolobus</name>
    <name type="common">Winged bean</name>
    <name type="synonym">Dolichos tetragonolobus</name>
    <dbReference type="NCBI Taxonomy" id="3891"/>
    <lineage>
        <taxon>Eukaryota</taxon>
        <taxon>Viridiplantae</taxon>
        <taxon>Streptophyta</taxon>
        <taxon>Embryophyta</taxon>
        <taxon>Tracheophyta</taxon>
        <taxon>Spermatophyta</taxon>
        <taxon>Magnoliopsida</taxon>
        <taxon>eudicotyledons</taxon>
        <taxon>Gunneridae</taxon>
        <taxon>Pentapetalae</taxon>
        <taxon>rosids</taxon>
        <taxon>fabids</taxon>
        <taxon>Fabales</taxon>
        <taxon>Fabaceae</taxon>
        <taxon>Papilionoideae</taxon>
        <taxon>50 kb inversion clade</taxon>
        <taxon>NPAAA clade</taxon>
        <taxon>indigoferoid/millettioid clade</taxon>
        <taxon>Phaseoleae</taxon>
        <taxon>Psophocarpus</taxon>
    </lineage>
</organism>
<evidence type="ECO:0000313" key="2">
    <source>
        <dbReference type="EMBL" id="KAK7380714.1"/>
    </source>
</evidence>
<evidence type="ECO:0000256" key="1">
    <source>
        <dbReference type="SAM" id="MobiDB-lite"/>
    </source>
</evidence>
<name>A0AAN9NWM6_PSOTE</name>
<keyword evidence="3" id="KW-1185">Reference proteome</keyword>
<dbReference type="Proteomes" id="UP001386955">
    <property type="component" value="Unassembled WGS sequence"/>
</dbReference>
<comment type="caution">
    <text evidence="2">The sequence shown here is derived from an EMBL/GenBank/DDBJ whole genome shotgun (WGS) entry which is preliminary data.</text>
</comment>
<accession>A0AAN9NWM6</accession>
<reference evidence="2 3" key="1">
    <citation type="submission" date="2024-01" db="EMBL/GenBank/DDBJ databases">
        <title>The genomes of 5 underutilized Papilionoideae crops provide insights into root nodulation and disease resistanc.</title>
        <authorList>
            <person name="Jiang F."/>
        </authorList>
    </citation>
    <scope>NUCLEOTIDE SEQUENCE [LARGE SCALE GENOMIC DNA]</scope>
    <source>
        <strain evidence="2">DUOXIRENSHENG_FW03</strain>
        <tissue evidence="2">Leaves</tissue>
    </source>
</reference>
<evidence type="ECO:0000313" key="3">
    <source>
        <dbReference type="Proteomes" id="UP001386955"/>
    </source>
</evidence>
<feature type="compositionally biased region" description="Low complexity" evidence="1">
    <location>
        <begin position="90"/>
        <end position="100"/>
    </location>
</feature>
<protein>
    <submittedName>
        <fullName evidence="2">Uncharacterized protein</fullName>
    </submittedName>
</protein>
<dbReference type="AlphaFoldDB" id="A0AAN9NWM6"/>
<gene>
    <name evidence="2" type="ORF">VNO78_33229</name>
</gene>
<dbReference type="EMBL" id="JAYMYS010000009">
    <property type="protein sequence ID" value="KAK7380714.1"/>
    <property type="molecule type" value="Genomic_DNA"/>
</dbReference>